<evidence type="ECO:0000313" key="7">
    <source>
        <dbReference type="EMBL" id="CAF0746247.1"/>
    </source>
</evidence>
<protein>
    <recommendedName>
        <fullName evidence="6">C3H1-type domain-containing protein</fullName>
    </recommendedName>
</protein>
<evidence type="ECO:0000256" key="5">
    <source>
        <dbReference type="SAM" id="MobiDB-lite"/>
    </source>
</evidence>
<dbReference type="EMBL" id="CAJNOM010000003">
    <property type="protein sequence ID" value="CAF0746247.1"/>
    <property type="molecule type" value="Genomic_DNA"/>
</dbReference>
<dbReference type="InterPro" id="IPR036855">
    <property type="entry name" value="Znf_CCCH_sf"/>
</dbReference>
<evidence type="ECO:0000256" key="3">
    <source>
        <dbReference type="ARBA" id="ARBA00022833"/>
    </source>
</evidence>
<name>A0A813NWR3_9BILA</name>
<feature type="compositionally biased region" description="Low complexity" evidence="5">
    <location>
        <begin position="136"/>
        <end position="153"/>
    </location>
</feature>
<proteinExistence type="predicted"/>
<dbReference type="Gene3D" id="6.10.250.3220">
    <property type="match status" value="1"/>
</dbReference>
<comment type="caution">
    <text evidence="7">The sequence shown here is derived from an EMBL/GenBank/DDBJ whole genome shotgun (WGS) entry which is preliminary data.</text>
</comment>
<evidence type="ECO:0000256" key="1">
    <source>
        <dbReference type="ARBA" id="ARBA00022723"/>
    </source>
</evidence>
<dbReference type="GO" id="GO:0008270">
    <property type="term" value="F:zinc ion binding"/>
    <property type="evidence" value="ECO:0007669"/>
    <property type="project" value="UniProtKB-KW"/>
</dbReference>
<dbReference type="SUPFAM" id="SSF90229">
    <property type="entry name" value="CCCH zinc finger"/>
    <property type="match status" value="1"/>
</dbReference>
<keyword evidence="3 4" id="KW-0862">Zinc</keyword>
<feature type="compositionally biased region" description="Basic and acidic residues" evidence="5">
    <location>
        <begin position="297"/>
        <end position="310"/>
    </location>
</feature>
<feature type="compositionally biased region" description="Basic and acidic residues" evidence="5">
    <location>
        <begin position="121"/>
        <end position="134"/>
    </location>
</feature>
<dbReference type="AlphaFoldDB" id="A0A813NWR3"/>
<feature type="compositionally biased region" description="Basic and acidic residues" evidence="5">
    <location>
        <begin position="253"/>
        <end position="271"/>
    </location>
</feature>
<feature type="compositionally biased region" description="Low complexity" evidence="5">
    <location>
        <begin position="179"/>
        <end position="189"/>
    </location>
</feature>
<sequence>MSHTPTKKSVFDRIGGNSASPSAPTNTNNKSTHGFCNSFIKNGSCPLGDTCKFIHEQPNLDKQPGLKEELRITKTITQVVDMASPPIKSTVTISNEQRPVVISNSIQSHRTVIESITTSTEHSDRRLSSSDRKQSQSRSSSSKNKSSSSNTNESSKKKSYSSSYENRHTSNKKQRTMDSDSSVSSASDSEYLHSSQKHKKKSYHSTSSSKSKKHPSVSPSNHDDEETLNDQLLRQTQSYNRSPKRTIVITKRKKDEAIKRTNKDSKSKTLPDIEFLGSKKIKTEKKSVETIHQQTENNKKSSDIKREKKSPSKSTVDQQRHHSSSTNTSSTSINERNIQIKSEDTKSQSNKIQNSSERYERSDRNTSQSTPPIVQLSPTPPIVTTATEISEKESIEIPIETEKSVVVQPPSPVFVILDDDSSPSPSIDKKDVRQTSTTPVKKSNDNDKNNSKTNKRSRDTDKNHTKEKINGNTEIKRKRLNDGSSKKVTSNSKSRNDSRSTTNRSDVRRNVNTSSRDDSSSRKYKEKSEIKSNRTNESKDRNSTKSRNDNIRRDTTRSSSEKKRSRHRHGKEKDLENVTDSEEHLDEPILPKPTALEIYMSMDWSSLSRDKRIPLNSQVTSRITRTDHNNNNFIGISERLLTNVQKEKLNESQSQSLPLSSFMKQLQTKSSSQIINSCNRRFGSCAKDMIDMRHKWFTRSIEPVQQYEFINKEHYLAFQQAINCLLDKTSNDASTVQIETTTADVLLS</sequence>
<feature type="compositionally biased region" description="Basic and acidic residues" evidence="5">
    <location>
        <begin position="505"/>
        <end position="562"/>
    </location>
</feature>
<keyword evidence="2 4" id="KW-0863">Zinc-finger</keyword>
<organism evidence="7 8">
    <name type="scientific">Adineta steineri</name>
    <dbReference type="NCBI Taxonomy" id="433720"/>
    <lineage>
        <taxon>Eukaryota</taxon>
        <taxon>Metazoa</taxon>
        <taxon>Spiralia</taxon>
        <taxon>Gnathifera</taxon>
        <taxon>Rotifera</taxon>
        <taxon>Eurotatoria</taxon>
        <taxon>Bdelloidea</taxon>
        <taxon>Adinetida</taxon>
        <taxon>Adinetidae</taxon>
        <taxon>Adineta</taxon>
    </lineage>
</organism>
<evidence type="ECO:0000256" key="4">
    <source>
        <dbReference type="PROSITE-ProRule" id="PRU00723"/>
    </source>
</evidence>
<dbReference type="Pfam" id="PF00642">
    <property type="entry name" value="zf-CCCH"/>
    <property type="match status" value="1"/>
</dbReference>
<dbReference type="PROSITE" id="PS50103">
    <property type="entry name" value="ZF_C3H1"/>
    <property type="match status" value="1"/>
</dbReference>
<feature type="compositionally biased region" description="Basic and acidic residues" evidence="5">
    <location>
        <begin position="442"/>
        <end position="469"/>
    </location>
</feature>
<feature type="region of interest" description="Disordered" evidence="5">
    <location>
        <begin position="1"/>
        <end position="30"/>
    </location>
</feature>
<dbReference type="OrthoDB" id="2417221at2759"/>
<feature type="region of interest" description="Disordered" evidence="5">
    <location>
        <begin position="116"/>
        <end position="384"/>
    </location>
</feature>
<evidence type="ECO:0000259" key="6">
    <source>
        <dbReference type="PROSITE" id="PS50103"/>
    </source>
</evidence>
<feature type="compositionally biased region" description="Polar residues" evidence="5">
    <location>
        <begin position="229"/>
        <end position="241"/>
    </location>
</feature>
<feature type="domain" description="C3H1-type" evidence="6">
    <location>
        <begin position="30"/>
        <end position="58"/>
    </location>
</feature>
<feature type="zinc finger region" description="C3H1-type" evidence="4">
    <location>
        <begin position="30"/>
        <end position="58"/>
    </location>
</feature>
<gene>
    <name evidence="7" type="ORF">QVE165_LOCUS1218</name>
</gene>
<keyword evidence="8" id="KW-1185">Reference proteome</keyword>
<accession>A0A813NWR3</accession>
<feature type="compositionally biased region" description="Polar residues" evidence="5">
    <location>
        <begin position="347"/>
        <end position="356"/>
    </location>
</feature>
<evidence type="ECO:0000256" key="2">
    <source>
        <dbReference type="ARBA" id="ARBA00022771"/>
    </source>
</evidence>
<keyword evidence="1 4" id="KW-0479">Metal-binding</keyword>
<feature type="compositionally biased region" description="Low complexity" evidence="5">
    <location>
        <begin position="489"/>
        <end position="504"/>
    </location>
</feature>
<feature type="region of interest" description="Disordered" evidence="5">
    <location>
        <begin position="414"/>
        <end position="589"/>
    </location>
</feature>
<reference evidence="7" key="1">
    <citation type="submission" date="2021-02" db="EMBL/GenBank/DDBJ databases">
        <authorList>
            <person name="Nowell W R."/>
        </authorList>
    </citation>
    <scope>NUCLEOTIDE SEQUENCE</scope>
</reference>
<feature type="compositionally biased region" description="Polar residues" evidence="5">
    <location>
        <begin position="17"/>
        <end position="30"/>
    </location>
</feature>
<dbReference type="InterPro" id="IPR000571">
    <property type="entry name" value="Znf_CCCH"/>
</dbReference>
<dbReference type="Proteomes" id="UP000663832">
    <property type="component" value="Unassembled WGS sequence"/>
</dbReference>
<evidence type="ECO:0000313" key="8">
    <source>
        <dbReference type="Proteomes" id="UP000663832"/>
    </source>
</evidence>